<protein>
    <submittedName>
        <fullName evidence="1">Uncharacterized protein</fullName>
    </submittedName>
</protein>
<keyword evidence="2" id="KW-1185">Reference proteome</keyword>
<organism evidence="1 2">
    <name type="scientific">Streptomyces netropsis</name>
    <name type="common">Streptoverticillium netropsis</name>
    <dbReference type="NCBI Taxonomy" id="55404"/>
    <lineage>
        <taxon>Bacteria</taxon>
        <taxon>Bacillati</taxon>
        <taxon>Actinomycetota</taxon>
        <taxon>Actinomycetes</taxon>
        <taxon>Kitasatosporales</taxon>
        <taxon>Streptomycetaceae</taxon>
        <taxon>Streptomyces</taxon>
    </lineage>
</organism>
<dbReference type="Proteomes" id="UP000556436">
    <property type="component" value="Unassembled WGS sequence"/>
</dbReference>
<comment type="caution">
    <text evidence="1">The sequence shown here is derived from an EMBL/GenBank/DDBJ whole genome shotgun (WGS) entry which is preliminary data.</text>
</comment>
<proteinExistence type="predicted"/>
<sequence length="522" mass="58863">MTAAELQETFGLSREDWRRIAAEPEMIEPIDPKYTNGVTQWSGHGFVRWLAAHHPDLAHRTPHLLRPAKELAAQYYGGTYTKRADGFHHEHFAGCWRTAFGSLAIVYPRHHTVPPQELLEHHPEVTTVVVVQHDWNLYGLPNLEAADRAHPTLVYEPRWSELAAHIGSPIPWWPSELRRDSHLTAWKPAHTPEPVQVLTWPEWEPLYDMAFREAKGTPLRLACLSAGREIRSRAVKHTLWEIGKMNELKEAKEDSDYAKRKEAERAWMVIPAFPDLKDPAETETADPETVREGLAQLCQRTDDLAVECLEQISMWSGKDLPFGGSFSVTTTEATPAGAEWIKRLKATEPTAIHRVWDSEHDQITGTFTDPVTNSPVVTKKGYYTSRPTDEVSFHSYAPRQLPEGSRIAEVILDGPIWVRTHDGTLYPAPSMDAPGLSWGYVGSGPGTLAVLIGRLLDNGAAHAVTYEDDDSFNAEPKIEALLQIKHKRGTRLSRRLLEDVRENGLDNLGFLDRVRLGRIRST</sequence>
<reference evidence="1 2" key="1">
    <citation type="submission" date="2020-08" db="EMBL/GenBank/DDBJ databases">
        <title>Genomic Encyclopedia of Type Strains, Phase III (KMG-III): the genomes of soil and plant-associated and newly described type strains.</title>
        <authorList>
            <person name="Whitman W."/>
        </authorList>
    </citation>
    <scope>NUCLEOTIDE SEQUENCE [LARGE SCALE GENOMIC DNA]</scope>
    <source>
        <strain evidence="1 2">CECT 3265</strain>
    </source>
</reference>
<gene>
    <name evidence="1" type="ORF">FHS38_006520</name>
</gene>
<dbReference type="AlphaFoldDB" id="A0A7W7PJ58"/>
<dbReference type="EMBL" id="JACHJG010000019">
    <property type="protein sequence ID" value="MBB4890435.1"/>
    <property type="molecule type" value="Genomic_DNA"/>
</dbReference>
<evidence type="ECO:0000313" key="2">
    <source>
        <dbReference type="Proteomes" id="UP000556436"/>
    </source>
</evidence>
<evidence type="ECO:0000313" key="1">
    <source>
        <dbReference type="EMBL" id="MBB4890435.1"/>
    </source>
</evidence>
<dbReference type="RefSeq" id="WP_184739624.1">
    <property type="nucleotide sequence ID" value="NZ_BMRW01000017.1"/>
</dbReference>
<name>A0A7W7PJ58_STRNE</name>
<accession>A0A7W7PJ58</accession>